<evidence type="ECO:0000313" key="1">
    <source>
        <dbReference type="EMBL" id="KFE44517.1"/>
    </source>
</evidence>
<reference evidence="1 2" key="1">
    <citation type="submission" date="2014-07" db="EMBL/GenBank/DDBJ databases">
        <title>Draft Genome Sequences of Environmental Pseudomonas syringae strains.</title>
        <authorList>
            <person name="Baltrus D.A."/>
            <person name="Berge O."/>
            <person name="Morris C."/>
        </authorList>
    </citation>
    <scope>NUCLEOTIDE SEQUENCE [LARGE SCALE GENOMIC DNA]</scope>
    <source>
        <strain evidence="1 2">CEB003</strain>
    </source>
</reference>
<name>A0A085UMV4_PSESX</name>
<accession>A0A085UMV4</accession>
<dbReference type="EMBL" id="JPQT01000163">
    <property type="protein sequence ID" value="KFE44517.1"/>
    <property type="molecule type" value="Genomic_DNA"/>
</dbReference>
<evidence type="ECO:0000313" key="2">
    <source>
        <dbReference type="Proteomes" id="UP000028643"/>
    </source>
</evidence>
<dbReference type="RefSeq" id="WP_047579498.1">
    <property type="nucleotide sequence ID" value="NZ_JPQT01000163.1"/>
</dbReference>
<dbReference type="PATRIC" id="fig|317.174.peg.5957"/>
<comment type="caution">
    <text evidence="1">The sequence shown here is derived from an EMBL/GenBank/DDBJ whole genome shotgun (WGS) entry which is preliminary data.</text>
</comment>
<organism evidence="1 2">
    <name type="scientific">Pseudomonas syringae</name>
    <dbReference type="NCBI Taxonomy" id="317"/>
    <lineage>
        <taxon>Bacteria</taxon>
        <taxon>Pseudomonadati</taxon>
        <taxon>Pseudomonadota</taxon>
        <taxon>Gammaproteobacteria</taxon>
        <taxon>Pseudomonadales</taxon>
        <taxon>Pseudomonadaceae</taxon>
        <taxon>Pseudomonas</taxon>
    </lineage>
</organism>
<gene>
    <name evidence="1" type="ORF">IV02_29190</name>
</gene>
<dbReference type="Proteomes" id="UP000028643">
    <property type="component" value="Unassembled WGS sequence"/>
</dbReference>
<sequence length="216" mass="25186">MDYPTLKARHRLERDTHHVNLTLRVHRSLSWLQRAEQADDADGRFVFLWIAFNAAYATDIDENYRLSEQETFRAFLRKLCDLDQGRQIEKLVWSEFSGSIRVLLDNQYVFQSFWDYQNGKISEQQWTERFADGRRRAQAALAQRDTAEVLAVLFNRIYTLRNQIMHGGATCDSSVNRPQLRDCSSLLGKLVPLIIELMLDNPDTLWGDACYPVVQV</sequence>
<protein>
    <submittedName>
        <fullName evidence="1">Uncharacterized protein</fullName>
    </submittedName>
</protein>
<proteinExistence type="predicted"/>
<dbReference type="AlphaFoldDB" id="A0A085UMV4"/>